<keyword evidence="2" id="KW-0238">DNA-binding</keyword>
<gene>
    <name evidence="5" type="ORF">M5X16_18045</name>
    <name evidence="6" type="ORF">PC41400_13590</name>
</gene>
<dbReference type="InterPro" id="IPR023187">
    <property type="entry name" value="Tscrpt_reg_MarR-type_CS"/>
</dbReference>
<dbReference type="OrthoDB" id="166070at2"/>
<dbReference type="RefSeq" id="WP_042227963.1">
    <property type="nucleotide sequence ID" value="NZ_CP026520.1"/>
</dbReference>
<dbReference type="PROSITE" id="PS50995">
    <property type="entry name" value="HTH_MARR_2"/>
    <property type="match status" value="1"/>
</dbReference>
<dbReference type="InterPro" id="IPR000835">
    <property type="entry name" value="HTH_MarR-typ"/>
</dbReference>
<evidence type="ECO:0000256" key="3">
    <source>
        <dbReference type="ARBA" id="ARBA00023163"/>
    </source>
</evidence>
<evidence type="ECO:0000313" key="7">
    <source>
        <dbReference type="Proteomes" id="UP000288943"/>
    </source>
</evidence>
<dbReference type="Pfam" id="PF01047">
    <property type="entry name" value="MarR"/>
    <property type="match status" value="1"/>
</dbReference>
<proteinExistence type="predicted"/>
<dbReference type="GO" id="GO:0003677">
    <property type="term" value="F:DNA binding"/>
    <property type="evidence" value="ECO:0007669"/>
    <property type="project" value="UniProtKB-KW"/>
</dbReference>
<dbReference type="EMBL" id="CP026520">
    <property type="protein sequence ID" value="QAV18656.1"/>
    <property type="molecule type" value="Genomic_DNA"/>
</dbReference>
<dbReference type="SMART" id="SM00347">
    <property type="entry name" value="HTH_MARR"/>
    <property type="match status" value="1"/>
</dbReference>
<keyword evidence="1" id="KW-0805">Transcription regulation</keyword>
<reference evidence="6 7" key="1">
    <citation type="submission" date="2018-01" db="EMBL/GenBank/DDBJ databases">
        <title>The whole genome sequencing and assembly of Paenibacillus chitinolyticus KCCM 41400 strain.</title>
        <authorList>
            <person name="Kim J.-Y."/>
            <person name="Park M.-K."/>
            <person name="Lee Y.-J."/>
            <person name="Yi H."/>
            <person name="Bahn Y.-S."/>
            <person name="Kim J.F."/>
            <person name="Lee D.-W."/>
        </authorList>
    </citation>
    <scope>NUCLEOTIDE SEQUENCE [LARGE SCALE GENOMIC DNA]</scope>
    <source>
        <strain evidence="6 7">KCCM 41400</strain>
    </source>
</reference>
<evidence type="ECO:0000313" key="5">
    <source>
        <dbReference type="EMBL" id="MCY9597669.1"/>
    </source>
</evidence>
<name>A0A410WVY9_9BACL</name>
<feature type="domain" description="HTH marR-type" evidence="4">
    <location>
        <begin position="5"/>
        <end position="139"/>
    </location>
</feature>
<keyword evidence="8" id="KW-1185">Reference proteome</keyword>
<dbReference type="PANTHER" id="PTHR42756">
    <property type="entry name" value="TRANSCRIPTIONAL REGULATOR, MARR"/>
    <property type="match status" value="1"/>
</dbReference>
<organism evidence="6 7">
    <name type="scientific">Paenibacillus chitinolyticus</name>
    <dbReference type="NCBI Taxonomy" id="79263"/>
    <lineage>
        <taxon>Bacteria</taxon>
        <taxon>Bacillati</taxon>
        <taxon>Bacillota</taxon>
        <taxon>Bacilli</taxon>
        <taxon>Bacillales</taxon>
        <taxon>Paenibacillaceae</taxon>
        <taxon>Paenibacillus</taxon>
    </lineage>
</organism>
<evidence type="ECO:0000313" key="6">
    <source>
        <dbReference type="EMBL" id="QAV18656.1"/>
    </source>
</evidence>
<evidence type="ECO:0000256" key="2">
    <source>
        <dbReference type="ARBA" id="ARBA00023125"/>
    </source>
</evidence>
<reference evidence="5 8" key="2">
    <citation type="submission" date="2022-05" db="EMBL/GenBank/DDBJ databases">
        <title>Genome Sequencing of Bee-Associated Microbes.</title>
        <authorList>
            <person name="Dunlap C."/>
        </authorList>
    </citation>
    <scope>NUCLEOTIDE SEQUENCE [LARGE SCALE GENOMIC DNA]</scope>
    <source>
        <strain evidence="5 8">NRRL B-23120</strain>
    </source>
</reference>
<dbReference type="Proteomes" id="UP000288943">
    <property type="component" value="Chromosome"/>
</dbReference>
<dbReference type="GO" id="GO:0003700">
    <property type="term" value="F:DNA-binding transcription factor activity"/>
    <property type="evidence" value="ECO:0007669"/>
    <property type="project" value="InterPro"/>
</dbReference>
<evidence type="ECO:0000256" key="1">
    <source>
        <dbReference type="ARBA" id="ARBA00023015"/>
    </source>
</evidence>
<dbReference type="AlphaFoldDB" id="A0A410WVY9"/>
<dbReference type="InterPro" id="IPR036390">
    <property type="entry name" value="WH_DNA-bd_sf"/>
</dbReference>
<dbReference type="PANTHER" id="PTHR42756:SF1">
    <property type="entry name" value="TRANSCRIPTIONAL REPRESSOR OF EMRAB OPERON"/>
    <property type="match status" value="1"/>
</dbReference>
<dbReference type="GeneID" id="95375846"/>
<accession>A0A410WVY9</accession>
<dbReference type="PROSITE" id="PS01117">
    <property type="entry name" value="HTH_MARR_1"/>
    <property type="match status" value="1"/>
</dbReference>
<keyword evidence="3" id="KW-0804">Transcription</keyword>
<dbReference type="InterPro" id="IPR036388">
    <property type="entry name" value="WH-like_DNA-bd_sf"/>
</dbReference>
<sequence>MESPLYPIYTSFREVNQTIKRILRTNAEAMGLSHVQFTILRLLSNCPGTNVTELAERMQQTNSSVSVAIEQLVGMGLVNRIRSKEDRRNVKLNLTDRGTEKVRLSMNEDSHLYKQLVRILEVPPQEIQNMLDTHQKILDRLNAKEE</sequence>
<dbReference type="SUPFAM" id="SSF46785">
    <property type="entry name" value="Winged helix' DNA-binding domain"/>
    <property type="match status" value="1"/>
</dbReference>
<dbReference type="KEGG" id="pchi:PC41400_13590"/>
<evidence type="ECO:0000259" key="4">
    <source>
        <dbReference type="PROSITE" id="PS50995"/>
    </source>
</evidence>
<dbReference type="Gene3D" id="1.10.10.10">
    <property type="entry name" value="Winged helix-like DNA-binding domain superfamily/Winged helix DNA-binding domain"/>
    <property type="match status" value="1"/>
</dbReference>
<dbReference type="Proteomes" id="UP001527202">
    <property type="component" value="Unassembled WGS sequence"/>
</dbReference>
<evidence type="ECO:0000313" key="8">
    <source>
        <dbReference type="Proteomes" id="UP001527202"/>
    </source>
</evidence>
<dbReference type="EMBL" id="JAMDMJ010000023">
    <property type="protein sequence ID" value="MCY9597669.1"/>
    <property type="molecule type" value="Genomic_DNA"/>
</dbReference>
<protein>
    <submittedName>
        <fullName evidence="6">MarR family transcriptional regulator</fullName>
    </submittedName>
</protein>